<dbReference type="Proteomes" id="UP001062846">
    <property type="component" value="Chromosome 5"/>
</dbReference>
<keyword evidence="2" id="KW-1185">Reference proteome</keyword>
<evidence type="ECO:0000313" key="1">
    <source>
        <dbReference type="EMBL" id="KAI8556324.1"/>
    </source>
</evidence>
<dbReference type="EMBL" id="CM046392">
    <property type="protein sequence ID" value="KAI8556324.1"/>
    <property type="molecule type" value="Genomic_DNA"/>
</dbReference>
<accession>A0ACC0NTX8</accession>
<sequence>MLEEGDSAEEGDSVAVEQVAEEGNAAAVEQVIEEVDAATVEGDSAEEGNSVQKLSEGVENGNDSDMDDIFHTADSAEEGNSVQKLSEGVENDNDSDMDDIFHTAETVDEQIKSINQSASTFVVETQFSNQARDQTTVEVDVDFGERQTQAKNAIDELAEGLKKVQDELEQGVNNFELEKQTLLLRLELNEERQHRKKVEYEKTKMPREKDAEIGLLKQRIIELTDEKINIKAEHVVHQVIQQWKEKRQKQSASTVLDSMTDAQLHEITQQGRASIEKRKQKEAASRFWKPSMDSVFERQIHELTHKFVLKKNVVEGNKEVSKQVDSNKRKRIRKMGATH</sequence>
<gene>
    <name evidence="1" type="ORF">RHMOL_Rhmol05G0244100</name>
</gene>
<protein>
    <submittedName>
        <fullName evidence="1">Uncharacterized protein</fullName>
    </submittedName>
</protein>
<evidence type="ECO:0000313" key="2">
    <source>
        <dbReference type="Proteomes" id="UP001062846"/>
    </source>
</evidence>
<organism evidence="1 2">
    <name type="scientific">Rhododendron molle</name>
    <name type="common">Chinese azalea</name>
    <name type="synonym">Azalea mollis</name>
    <dbReference type="NCBI Taxonomy" id="49168"/>
    <lineage>
        <taxon>Eukaryota</taxon>
        <taxon>Viridiplantae</taxon>
        <taxon>Streptophyta</taxon>
        <taxon>Embryophyta</taxon>
        <taxon>Tracheophyta</taxon>
        <taxon>Spermatophyta</taxon>
        <taxon>Magnoliopsida</taxon>
        <taxon>eudicotyledons</taxon>
        <taxon>Gunneridae</taxon>
        <taxon>Pentapetalae</taxon>
        <taxon>asterids</taxon>
        <taxon>Ericales</taxon>
        <taxon>Ericaceae</taxon>
        <taxon>Ericoideae</taxon>
        <taxon>Rhodoreae</taxon>
        <taxon>Rhododendron</taxon>
    </lineage>
</organism>
<name>A0ACC0NTX8_RHOML</name>
<reference evidence="1" key="1">
    <citation type="submission" date="2022-02" db="EMBL/GenBank/DDBJ databases">
        <title>Plant Genome Project.</title>
        <authorList>
            <person name="Zhang R.-G."/>
        </authorList>
    </citation>
    <scope>NUCLEOTIDE SEQUENCE</scope>
    <source>
        <strain evidence="1">AT1</strain>
    </source>
</reference>
<proteinExistence type="predicted"/>
<comment type="caution">
    <text evidence="1">The sequence shown here is derived from an EMBL/GenBank/DDBJ whole genome shotgun (WGS) entry which is preliminary data.</text>
</comment>